<feature type="domain" description="PB1-like" evidence="2">
    <location>
        <begin position="23"/>
        <end position="120"/>
    </location>
</feature>
<dbReference type="AlphaFoldDB" id="A0A5A7QXV0"/>
<evidence type="ECO:0000313" key="4">
    <source>
        <dbReference type="Proteomes" id="UP000325081"/>
    </source>
</evidence>
<feature type="region of interest" description="Disordered" evidence="1">
    <location>
        <begin position="495"/>
        <end position="518"/>
    </location>
</feature>
<dbReference type="OrthoDB" id="914080at2759"/>
<comment type="caution">
    <text evidence="3">The sequence shown here is derived from an EMBL/GenBank/DDBJ whole genome shotgun (WGS) entry which is preliminary data.</text>
</comment>
<keyword evidence="4" id="KW-1185">Reference proteome</keyword>
<name>A0A5A7QXV0_STRAF</name>
<dbReference type="GO" id="GO:0016740">
    <property type="term" value="F:transferase activity"/>
    <property type="evidence" value="ECO:0007669"/>
    <property type="project" value="UniProtKB-KW"/>
</dbReference>
<dbReference type="Pfam" id="PF26130">
    <property type="entry name" value="PB1-like"/>
    <property type="match status" value="1"/>
</dbReference>
<feature type="compositionally biased region" description="Basic and acidic residues" evidence="1">
    <location>
        <begin position="496"/>
        <end position="518"/>
    </location>
</feature>
<sequence>MSWKLRPKSTQSTGANHNCNNAEGFTIAINHSGKFVSVGRNVYCGGSIDFIDNCEADFISMVEIMSMVKDIDLDNVGKIFYSKRGMGDCSDLSLLENDLDAMNLVQWLDSDRVISLFVEHEPLICSGNQSELPNVDEPLPFVGNLESSEERISHENAFVGSNENQSCGLSRTYLQDVVDDRETDESDSDKNHNVRGCPSKKNENNQKENERNEPSQASAQQMGPASVGHDQMGSASVGHDQMGSDQMDPDQMDPDQMGFDQMGHDQMGPQQMGSDQMGPQQMDNDPGLDEIYSVIDEFDAFDASLPNNEQPLARPPQSKRSNTSEKKKAMKTTQSRERTTRSANTSIETSQTLIKKTREVSTQKELAKSITVTGPTTRSKKNINSTSTTNSKASKSIDKVTGTEKIVHTQNSQTTKDVQSTKKTLGLKRKLDVRKMSQSQGQPSNSAPEVDKPIWRPPGRPVTDVSSFSRMFGGGYMISGGGIVVRPDQSIVRSEGNVRSEGAVRSEANVRSEGAVRSEKIVRSEEEVPICKQQ</sequence>
<feature type="region of interest" description="Disordered" evidence="1">
    <location>
        <begin position="180"/>
        <end position="461"/>
    </location>
</feature>
<gene>
    <name evidence="3" type="ORF">STAS_27441</name>
</gene>
<feature type="compositionally biased region" description="Polar residues" evidence="1">
    <location>
        <begin position="436"/>
        <end position="447"/>
    </location>
</feature>
<dbReference type="EMBL" id="BKCP01009070">
    <property type="protein sequence ID" value="GER50160.1"/>
    <property type="molecule type" value="Genomic_DNA"/>
</dbReference>
<accession>A0A5A7QXV0</accession>
<feature type="compositionally biased region" description="Polar residues" evidence="1">
    <location>
        <begin position="268"/>
        <end position="283"/>
    </location>
</feature>
<feature type="compositionally biased region" description="Polar residues" evidence="1">
    <location>
        <begin position="341"/>
        <end position="354"/>
    </location>
</feature>
<protein>
    <submittedName>
        <fullName evidence="3">Glutamyl-tRNA(Gln) amidotransferase subunit B</fullName>
    </submittedName>
</protein>
<feature type="compositionally biased region" description="Polar residues" evidence="1">
    <location>
        <begin position="214"/>
        <end position="223"/>
    </location>
</feature>
<feature type="compositionally biased region" description="Basic and acidic residues" evidence="1">
    <location>
        <begin position="356"/>
        <end position="367"/>
    </location>
</feature>
<feature type="compositionally biased region" description="Basic and acidic residues" evidence="1">
    <location>
        <begin position="200"/>
        <end position="213"/>
    </location>
</feature>
<reference evidence="4" key="1">
    <citation type="journal article" date="2019" name="Curr. Biol.">
        <title>Genome Sequence of Striga asiatica Provides Insight into the Evolution of Plant Parasitism.</title>
        <authorList>
            <person name="Yoshida S."/>
            <person name="Kim S."/>
            <person name="Wafula E.K."/>
            <person name="Tanskanen J."/>
            <person name="Kim Y.M."/>
            <person name="Honaas L."/>
            <person name="Yang Z."/>
            <person name="Spallek T."/>
            <person name="Conn C.E."/>
            <person name="Ichihashi Y."/>
            <person name="Cheong K."/>
            <person name="Cui S."/>
            <person name="Der J.P."/>
            <person name="Gundlach H."/>
            <person name="Jiao Y."/>
            <person name="Hori C."/>
            <person name="Ishida J.K."/>
            <person name="Kasahara H."/>
            <person name="Kiba T."/>
            <person name="Kim M.S."/>
            <person name="Koo N."/>
            <person name="Laohavisit A."/>
            <person name="Lee Y.H."/>
            <person name="Lumba S."/>
            <person name="McCourt P."/>
            <person name="Mortimer J.C."/>
            <person name="Mutuku J.M."/>
            <person name="Nomura T."/>
            <person name="Sasaki-Sekimoto Y."/>
            <person name="Seto Y."/>
            <person name="Wang Y."/>
            <person name="Wakatake T."/>
            <person name="Sakakibara H."/>
            <person name="Demura T."/>
            <person name="Yamaguchi S."/>
            <person name="Yoneyama K."/>
            <person name="Manabe R.I."/>
            <person name="Nelson D.C."/>
            <person name="Schulman A.H."/>
            <person name="Timko M.P."/>
            <person name="dePamphilis C.W."/>
            <person name="Choi D."/>
            <person name="Shirasu K."/>
        </authorList>
    </citation>
    <scope>NUCLEOTIDE SEQUENCE [LARGE SCALE GENOMIC DNA]</scope>
    <source>
        <strain evidence="4">cv. UVA1</strain>
    </source>
</reference>
<feature type="compositionally biased region" description="Polar residues" evidence="1">
    <location>
        <begin position="408"/>
        <end position="423"/>
    </location>
</feature>
<dbReference type="InterPro" id="IPR058594">
    <property type="entry name" value="PB1-like_dom_pln"/>
</dbReference>
<evidence type="ECO:0000259" key="2">
    <source>
        <dbReference type="Pfam" id="PF26130"/>
    </source>
</evidence>
<feature type="compositionally biased region" description="Basic and acidic residues" evidence="1">
    <location>
        <begin position="395"/>
        <end position="407"/>
    </location>
</feature>
<proteinExistence type="predicted"/>
<organism evidence="3 4">
    <name type="scientific">Striga asiatica</name>
    <name type="common">Asiatic witchweed</name>
    <name type="synonym">Buchnera asiatica</name>
    <dbReference type="NCBI Taxonomy" id="4170"/>
    <lineage>
        <taxon>Eukaryota</taxon>
        <taxon>Viridiplantae</taxon>
        <taxon>Streptophyta</taxon>
        <taxon>Embryophyta</taxon>
        <taxon>Tracheophyta</taxon>
        <taxon>Spermatophyta</taxon>
        <taxon>Magnoliopsida</taxon>
        <taxon>eudicotyledons</taxon>
        <taxon>Gunneridae</taxon>
        <taxon>Pentapetalae</taxon>
        <taxon>asterids</taxon>
        <taxon>lamiids</taxon>
        <taxon>Lamiales</taxon>
        <taxon>Orobanchaceae</taxon>
        <taxon>Buchnereae</taxon>
        <taxon>Striga</taxon>
    </lineage>
</organism>
<evidence type="ECO:0000313" key="3">
    <source>
        <dbReference type="EMBL" id="GER50160.1"/>
    </source>
</evidence>
<feature type="compositionally biased region" description="Low complexity" evidence="1">
    <location>
        <begin position="382"/>
        <end position="394"/>
    </location>
</feature>
<keyword evidence="3" id="KW-0808">Transferase</keyword>
<evidence type="ECO:0000256" key="1">
    <source>
        <dbReference type="SAM" id="MobiDB-lite"/>
    </source>
</evidence>
<dbReference type="Proteomes" id="UP000325081">
    <property type="component" value="Unassembled WGS sequence"/>
</dbReference>